<keyword evidence="1" id="KW-0472">Membrane</keyword>
<dbReference type="Pfam" id="PF20462">
    <property type="entry name" value="DUF6715"/>
    <property type="match status" value="1"/>
</dbReference>
<dbReference type="EMBL" id="JACEGA010000001">
    <property type="protein sequence ID" value="MBB2181586.1"/>
    <property type="molecule type" value="Genomic_DNA"/>
</dbReference>
<name>A0A839JW13_9FIRM</name>
<dbReference type="InterPro" id="IPR046563">
    <property type="entry name" value="DUF6715"/>
</dbReference>
<dbReference type="Proteomes" id="UP000574276">
    <property type="component" value="Unassembled WGS sequence"/>
</dbReference>
<keyword evidence="3" id="KW-1185">Reference proteome</keyword>
<evidence type="ECO:0000313" key="3">
    <source>
        <dbReference type="Proteomes" id="UP000574276"/>
    </source>
</evidence>
<proteinExistence type="predicted"/>
<sequence length="199" mass="23781">MSNKRKRTLSTIVSMSILAIVIVLFYFYIENKVSTTDPSLKELTDAERLLNKDFDLYYPETPREVVKYFSNMIKIIYGNKASEEEINQLAVKIRELYDPEFLQLNPEEKYLQNLATELAEWKEKNRRITNYIFVNKNMEKESEIDGIKYAVKYVSFTIQEDIKFTETWKILLRKNEDDKWKILGWEFVPNTEKQDDSED</sequence>
<keyword evidence="1" id="KW-0812">Transmembrane</keyword>
<comment type="caution">
    <text evidence="2">The sequence shown here is derived from an EMBL/GenBank/DDBJ whole genome shotgun (WGS) entry which is preliminary data.</text>
</comment>
<feature type="transmembrane region" description="Helical" evidence="1">
    <location>
        <begin position="12"/>
        <end position="29"/>
    </location>
</feature>
<reference evidence="2 3" key="1">
    <citation type="submission" date="2020-07" db="EMBL/GenBank/DDBJ databases">
        <title>Characterization and genome sequencing of isolate MD1, a novel member within the family Lachnospiraceae.</title>
        <authorList>
            <person name="Rettenmaier R."/>
            <person name="Di Bello L."/>
            <person name="Zinser C."/>
            <person name="Scheitz K."/>
            <person name="Liebl W."/>
            <person name="Zverlov V."/>
        </authorList>
    </citation>
    <scope>NUCLEOTIDE SEQUENCE [LARGE SCALE GENOMIC DNA]</scope>
    <source>
        <strain evidence="2 3">MD1</strain>
    </source>
</reference>
<evidence type="ECO:0000313" key="2">
    <source>
        <dbReference type="EMBL" id="MBB2181586.1"/>
    </source>
</evidence>
<keyword evidence="1" id="KW-1133">Transmembrane helix</keyword>
<accession>A0A839JW13</accession>
<dbReference type="RefSeq" id="WP_228351357.1">
    <property type="nucleotide sequence ID" value="NZ_JACEGA010000001.1"/>
</dbReference>
<protein>
    <submittedName>
        <fullName evidence="2">Uncharacterized protein</fullName>
    </submittedName>
</protein>
<dbReference type="AlphaFoldDB" id="A0A839JW13"/>
<organism evidence="2 3">
    <name type="scientific">Variimorphobacter saccharofermentans</name>
    <dbReference type="NCBI Taxonomy" id="2755051"/>
    <lineage>
        <taxon>Bacteria</taxon>
        <taxon>Bacillati</taxon>
        <taxon>Bacillota</taxon>
        <taxon>Clostridia</taxon>
        <taxon>Lachnospirales</taxon>
        <taxon>Lachnospiraceae</taxon>
        <taxon>Variimorphobacter</taxon>
    </lineage>
</organism>
<gene>
    <name evidence="2" type="ORF">H0486_01580</name>
</gene>
<evidence type="ECO:0000256" key="1">
    <source>
        <dbReference type="SAM" id="Phobius"/>
    </source>
</evidence>